<accession>A0AAT9TVX5</accession>
<reference evidence="1" key="1">
    <citation type="submission" date="2023-01" db="EMBL/GenBank/DDBJ databases">
        <authorList>
            <person name="Sprotte S."/>
            <person name="Brinks E."/>
        </authorList>
    </citation>
    <scope>NUCLEOTIDE SEQUENCE</scope>
</reference>
<dbReference type="EMBL" id="OQ326496">
    <property type="protein sequence ID" value="WDQ45569.1"/>
    <property type="molecule type" value="Genomic_DNA"/>
</dbReference>
<reference evidence="1" key="2">
    <citation type="journal article" date="2024" name="Heliyon">
        <title>Complete genome sequence of the novel virulent phage PMBT24 infecting Enterocloster bolteae from the human gut.</title>
        <authorList>
            <person name="Sprotte S."/>
            <person name="Brinks E."/>
            <person name="Neve H."/>
            <person name="Franz C.M.A.P."/>
        </authorList>
    </citation>
    <scope>NUCLEOTIDE SEQUENCE</scope>
</reference>
<evidence type="ECO:0000313" key="1">
    <source>
        <dbReference type="EMBL" id="WDQ45569.1"/>
    </source>
</evidence>
<proteinExistence type="predicted"/>
<protein>
    <submittedName>
        <fullName evidence="1">Uncharacterized protein</fullName>
    </submittedName>
</protein>
<sequence length="33" mass="3953">MFTIQNHLYLVHNSYQDTVMLILFHSFDLIIQG</sequence>
<name>A0AAT9TVX5_9CAUD</name>
<organism evidence="1">
    <name type="scientific">Enterocloster phage PMBT24</name>
    <dbReference type="NCBI Taxonomy" id="3025413"/>
    <lineage>
        <taxon>Viruses</taxon>
        <taxon>Duplodnaviria</taxon>
        <taxon>Heunggongvirae</taxon>
        <taxon>Uroviricota</taxon>
        <taxon>Caudoviricetes</taxon>
    </lineage>
</organism>